<evidence type="ECO:0000313" key="7">
    <source>
        <dbReference type="EMBL" id="GBG10218.1"/>
    </source>
</evidence>
<feature type="transmembrane region" description="Helical" evidence="6">
    <location>
        <begin position="62"/>
        <end position="84"/>
    </location>
</feature>
<dbReference type="GO" id="GO:0005886">
    <property type="term" value="C:plasma membrane"/>
    <property type="evidence" value="ECO:0007669"/>
    <property type="project" value="UniProtKB-SubCell"/>
</dbReference>
<dbReference type="InterPro" id="IPR005598">
    <property type="entry name" value="ATP_synth_I"/>
</dbReference>
<dbReference type="Proteomes" id="UP000245202">
    <property type="component" value="Unassembled WGS sequence"/>
</dbReference>
<reference evidence="7 8" key="1">
    <citation type="submission" date="2017-08" db="EMBL/GenBank/DDBJ databases">
        <title>Substantial Increase in Enzyme Production by Combined Drug-Resistance Mutations in Paenibacillus agaridevorans.</title>
        <authorList>
            <person name="Tanaka Y."/>
            <person name="Funane K."/>
            <person name="Hosaka T."/>
            <person name="Shiwa Y."/>
            <person name="Fujita N."/>
            <person name="Miyazaki T."/>
            <person name="Yoshikawa H."/>
            <person name="Murakami K."/>
            <person name="Kasahara K."/>
            <person name="Inaoka T."/>
            <person name="Hiraga Y."/>
            <person name="Ochi K."/>
        </authorList>
    </citation>
    <scope>NUCLEOTIDE SEQUENCE [LARGE SCALE GENOMIC DNA]</scope>
    <source>
        <strain evidence="7 8">T-3040</strain>
    </source>
</reference>
<organism evidence="7 8">
    <name type="scientific">Paenibacillus agaridevorans</name>
    <dbReference type="NCBI Taxonomy" id="171404"/>
    <lineage>
        <taxon>Bacteria</taxon>
        <taxon>Bacillati</taxon>
        <taxon>Bacillota</taxon>
        <taxon>Bacilli</taxon>
        <taxon>Bacillales</taxon>
        <taxon>Paenibacillaceae</taxon>
        <taxon>Paenibacillus</taxon>
    </lineage>
</organism>
<evidence type="ECO:0000256" key="4">
    <source>
        <dbReference type="ARBA" id="ARBA00022989"/>
    </source>
</evidence>
<keyword evidence="3 6" id="KW-0812">Transmembrane</keyword>
<comment type="subcellular location">
    <subcellularLocation>
        <location evidence="1">Cell membrane</location>
        <topology evidence="1">Multi-pass membrane protein</topology>
    </subcellularLocation>
</comment>
<evidence type="ECO:0000256" key="2">
    <source>
        <dbReference type="ARBA" id="ARBA00022475"/>
    </source>
</evidence>
<keyword evidence="4 6" id="KW-1133">Transmembrane helix</keyword>
<evidence type="ECO:0000313" key="8">
    <source>
        <dbReference type="Proteomes" id="UP000245202"/>
    </source>
</evidence>
<dbReference type="EMBL" id="BDQX01000292">
    <property type="protein sequence ID" value="GBG10218.1"/>
    <property type="molecule type" value="Genomic_DNA"/>
</dbReference>
<accession>A0A2R5EYS7</accession>
<gene>
    <name evidence="7" type="ORF">PAT3040_04936</name>
</gene>
<evidence type="ECO:0000256" key="5">
    <source>
        <dbReference type="ARBA" id="ARBA00023136"/>
    </source>
</evidence>
<evidence type="ECO:0000256" key="6">
    <source>
        <dbReference type="SAM" id="Phobius"/>
    </source>
</evidence>
<dbReference type="Pfam" id="PF03899">
    <property type="entry name" value="ATP-synt_I"/>
    <property type="match status" value="1"/>
</dbReference>
<evidence type="ECO:0000256" key="3">
    <source>
        <dbReference type="ARBA" id="ARBA00022692"/>
    </source>
</evidence>
<proteinExistence type="predicted"/>
<evidence type="ECO:0000256" key="1">
    <source>
        <dbReference type="ARBA" id="ARBA00004651"/>
    </source>
</evidence>
<feature type="transmembrane region" description="Helical" evidence="6">
    <location>
        <begin position="38"/>
        <end position="56"/>
    </location>
</feature>
<keyword evidence="5 6" id="KW-0472">Membrane</keyword>
<dbReference type="AlphaFoldDB" id="A0A2R5EYS7"/>
<keyword evidence="8" id="KW-1185">Reference proteome</keyword>
<name>A0A2R5EYS7_9BACL</name>
<protein>
    <submittedName>
        <fullName evidence="7">Putative ATP synthase subunit I</fullName>
    </submittedName>
</protein>
<sequence>MLGIAAGLSVSAMNAFFLKRRVGMIADAALREGSKRKGMGFGSRIAMVLLLAMYALKNPDVMNLPAALAGSMVMPFLLLAAAIAQTIKENSSGKG</sequence>
<keyword evidence="2" id="KW-1003">Cell membrane</keyword>
<comment type="caution">
    <text evidence="7">The sequence shown here is derived from an EMBL/GenBank/DDBJ whole genome shotgun (WGS) entry which is preliminary data.</text>
</comment>